<dbReference type="Gene3D" id="2.60.40.3440">
    <property type="match status" value="1"/>
</dbReference>
<dbReference type="Proteomes" id="UP001596174">
    <property type="component" value="Unassembled WGS sequence"/>
</dbReference>
<dbReference type="Pfam" id="PF05901">
    <property type="entry name" value="Excalibur"/>
    <property type="match status" value="1"/>
</dbReference>
<dbReference type="Pfam" id="PF17963">
    <property type="entry name" value="Big_9"/>
    <property type="match status" value="1"/>
</dbReference>
<sequence>MLWTKVTHFFASTPPVVTSEDRATGRAEQVKAQATAALADPTVWMPKPANDSISVEGWDAFDIDVLGNDSAQVDPAAYRALAELLPKGYPVDVWLPGDTTDLTTGDGLDVWMAPFDETDVSVRIVGLPAHGTATVKDHGIRYRPHYGWVGADSLTYSITFGASGHTAKAKVRIKVGPEPHIYYENCAAARAAGDTPLYRGEPGYAPWLDRDGDGIACEWG</sequence>
<dbReference type="SMART" id="SM00894">
    <property type="entry name" value="Excalibur"/>
    <property type="match status" value="1"/>
</dbReference>
<dbReference type="InterPro" id="IPR008613">
    <property type="entry name" value="Excalibur_Ca-bd_domain"/>
</dbReference>
<evidence type="ECO:0000259" key="1">
    <source>
        <dbReference type="SMART" id="SM00894"/>
    </source>
</evidence>
<evidence type="ECO:0000313" key="3">
    <source>
        <dbReference type="Proteomes" id="UP001596174"/>
    </source>
</evidence>
<proteinExistence type="predicted"/>
<evidence type="ECO:0000313" key="2">
    <source>
        <dbReference type="EMBL" id="MFC5911307.1"/>
    </source>
</evidence>
<accession>A0ABW1GBM1</accession>
<dbReference type="RefSeq" id="WP_380590033.1">
    <property type="nucleotide sequence ID" value="NZ_JBHSQJ010000153.1"/>
</dbReference>
<name>A0ABW1GBM1_9ACTN</name>
<protein>
    <submittedName>
        <fullName evidence="2">Excalibur calcium-binding domain-containing protein</fullName>
    </submittedName>
</protein>
<gene>
    <name evidence="2" type="ORF">ACFP3V_29385</name>
</gene>
<keyword evidence="3" id="KW-1185">Reference proteome</keyword>
<comment type="caution">
    <text evidence="2">The sequence shown here is derived from an EMBL/GenBank/DDBJ whole genome shotgun (WGS) entry which is preliminary data.</text>
</comment>
<dbReference type="EMBL" id="JBHSQJ010000153">
    <property type="protein sequence ID" value="MFC5911307.1"/>
    <property type="molecule type" value="Genomic_DNA"/>
</dbReference>
<feature type="domain" description="Excalibur calcium-binding" evidence="1">
    <location>
        <begin position="182"/>
        <end position="218"/>
    </location>
</feature>
<reference evidence="3" key="1">
    <citation type="journal article" date="2019" name="Int. J. Syst. Evol. Microbiol.">
        <title>The Global Catalogue of Microorganisms (GCM) 10K type strain sequencing project: providing services to taxonomists for standard genome sequencing and annotation.</title>
        <authorList>
            <consortium name="The Broad Institute Genomics Platform"/>
            <consortium name="The Broad Institute Genome Sequencing Center for Infectious Disease"/>
            <person name="Wu L."/>
            <person name="Ma J."/>
        </authorList>
    </citation>
    <scope>NUCLEOTIDE SEQUENCE [LARGE SCALE GENOMIC DNA]</scope>
    <source>
        <strain evidence="3">JCM 4816</strain>
    </source>
</reference>
<organism evidence="2 3">
    <name type="scientific">Streptacidiphilus monticola</name>
    <dbReference type="NCBI Taxonomy" id="2161674"/>
    <lineage>
        <taxon>Bacteria</taxon>
        <taxon>Bacillati</taxon>
        <taxon>Actinomycetota</taxon>
        <taxon>Actinomycetes</taxon>
        <taxon>Kitasatosporales</taxon>
        <taxon>Streptomycetaceae</taxon>
        <taxon>Streptacidiphilus</taxon>
    </lineage>
</organism>